<dbReference type="SUPFAM" id="SSF53623">
    <property type="entry name" value="MurD-like peptide ligases, catalytic domain"/>
    <property type="match status" value="1"/>
</dbReference>
<dbReference type="Gene3D" id="3.40.1190.10">
    <property type="entry name" value="Mur-like, catalytic domain"/>
    <property type="match status" value="1"/>
</dbReference>
<accession>A0A2M7BDV7</accession>
<proteinExistence type="predicted"/>
<dbReference type="Pfam" id="PF08245">
    <property type="entry name" value="Mur_ligase_M"/>
    <property type="match status" value="1"/>
</dbReference>
<dbReference type="SUPFAM" id="SSF53244">
    <property type="entry name" value="MurD-like peptide ligases, peptide-binding domain"/>
    <property type="match status" value="1"/>
</dbReference>
<gene>
    <name evidence="3" type="ORF">COS54_01285</name>
</gene>
<dbReference type="GO" id="GO:0005524">
    <property type="term" value="F:ATP binding"/>
    <property type="evidence" value="ECO:0007669"/>
    <property type="project" value="InterPro"/>
</dbReference>
<dbReference type="NCBIfam" id="NF001126">
    <property type="entry name" value="PRK00139.1-4"/>
    <property type="match status" value="1"/>
</dbReference>
<dbReference type="Pfam" id="PF02875">
    <property type="entry name" value="Mur_ligase_C"/>
    <property type="match status" value="1"/>
</dbReference>
<evidence type="ECO:0000313" key="4">
    <source>
        <dbReference type="Proteomes" id="UP000229631"/>
    </source>
</evidence>
<dbReference type="Gene3D" id="3.90.190.20">
    <property type="entry name" value="Mur ligase, C-terminal domain"/>
    <property type="match status" value="1"/>
</dbReference>
<protein>
    <submittedName>
        <fullName evidence="3">UDP-N-acetylmuramoyl-L-alanyl-D-glutamate--2, 6-diaminopimelate ligase</fullName>
    </submittedName>
</protein>
<organism evidence="3 4">
    <name type="scientific">Candidatus Shapirobacteria bacterium CG03_land_8_20_14_0_80_39_12</name>
    <dbReference type="NCBI Taxonomy" id="1974879"/>
    <lineage>
        <taxon>Bacteria</taxon>
        <taxon>Candidatus Shapironibacteriota</taxon>
    </lineage>
</organism>
<evidence type="ECO:0000259" key="1">
    <source>
        <dbReference type="Pfam" id="PF02875"/>
    </source>
</evidence>
<feature type="domain" description="Mur ligase central" evidence="2">
    <location>
        <begin position="44"/>
        <end position="225"/>
    </location>
</feature>
<evidence type="ECO:0000259" key="2">
    <source>
        <dbReference type="Pfam" id="PF08245"/>
    </source>
</evidence>
<dbReference type="EMBL" id="PEVC01000025">
    <property type="protein sequence ID" value="PIV01277.1"/>
    <property type="molecule type" value="Genomic_DNA"/>
</dbReference>
<comment type="caution">
    <text evidence="3">The sequence shown here is derived from an EMBL/GenBank/DDBJ whole genome shotgun (WGS) entry which is preliminary data.</text>
</comment>
<dbReference type="InterPro" id="IPR004101">
    <property type="entry name" value="Mur_ligase_C"/>
</dbReference>
<evidence type="ECO:0000313" key="3">
    <source>
        <dbReference type="EMBL" id="PIV01277.1"/>
    </source>
</evidence>
<dbReference type="InterPro" id="IPR036615">
    <property type="entry name" value="Mur_ligase_C_dom_sf"/>
</dbReference>
<dbReference type="PANTHER" id="PTHR23135:SF4">
    <property type="entry name" value="UDP-N-ACETYLMURAMOYL-L-ALANYL-D-GLUTAMATE--2,6-DIAMINOPIMELATE LIGASE MURE HOMOLOG, CHLOROPLASTIC"/>
    <property type="match status" value="1"/>
</dbReference>
<name>A0A2M7BDV7_9BACT</name>
<dbReference type="GO" id="GO:0016881">
    <property type="term" value="F:acid-amino acid ligase activity"/>
    <property type="evidence" value="ECO:0007669"/>
    <property type="project" value="InterPro"/>
</dbReference>
<dbReference type="AlphaFoldDB" id="A0A2M7BDV7"/>
<sequence length="405" mass="44817">MVVIMDTRSLIPQKAVNYLKHLPLALSALLFYRFPSRRLKVIGVTGTDGKTTTVSLIYEILKEAGLAVAMVSTVSAKIGREEIDTGFHVTAPDPWLLQKLLRRMADSGVKYVVLEATSHGLDQFRFLGINFEIGVLTNITREHLDYHKTLESYRQAKLKLLKRAKIAVLNKDDSSFELIRSKLGNEIITYSLKNEADFTPKKFVFRTQLLGEYNQANCLAAIATASKLGVNEAVIKKAVAAFPGVKGRMEEIKAGQIFKVVVDFAHTPNGLKQALTALKEQLLKGSRLITVFGAAGLRDRGKRLMMGAVAGRIADLVILTAEDPRTEKAGEICEEIAAGCRRAGAEPKIIPDREMAIRYALKEAKKDDIVVICGKGHEQSMCFGATEYPWSDQETVKKILKEEEP</sequence>
<dbReference type="InterPro" id="IPR013221">
    <property type="entry name" value="Mur_ligase_cen"/>
</dbReference>
<reference evidence="4" key="1">
    <citation type="submission" date="2017-09" db="EMBL/GenBank/DDBJ databases">
        <title>Depth-based differentiation of microbial function through sediment-hosted aquifers and enrichment of novel symbionts in the deep terrestrial subsurface.</title>
        <authorList>
            <person name="Probst A.J."/>
            <person name="Ladd B."/>
            <person name="Jarett J.K."/>
            <person name="Geller-Mcgrath D.E."/>
            <person name="Sieber C.M.K."/>
            <person name="Emerson J.B."/>
            <person name="Anantharaman K."/>
            <person name="Thomas B.C."/>
            <person name="Malmstrom R."/>
            <person name="Stieglmeier M."/>
            <person name="Klingl A."/>
            <person name="Woyke T."/>
            <person name="Ryan C.M."/>
            <person name="Banfield J.F."/>
        </authorList>
    </citation>
    <scope>NUCLEOTIDE SEQUENCE [LARGE SCALE GENOMIC DNA]</scope>
</reference>
<keyword evidence="3" id="KW-0436">Ligase</keyword>
<feature type="domain" description="Mur ligase C-terminal" evidence="1">
    <location>
        <begin position="247"/>
        <end position="376"/>
    </location>
</feature>
<dbReference type="InterPro" id="IPR036565">
    <property type="entry name" value="Mur-like_cat_sf"/>
</dbReference>
<dbReference type="Proteomes" id="UP000229631">
    <property type="component" value="Unassembled WGS sequence"/>
</dbReference>
<dbReference type="PANTHER" id="PTHR23135">
    <property type="entry name" value="MUR LIGASE FAMILY MEMBER"/>
    <property type="match status" value="1"/>
</dbReference>